<evidence type="ECO:0000256" key="1">
    <source>
        <dbReference type="SAM" id="Phobius"/>
    </source>
</evidence>
<gene>
    <name evidence="2" type="ORF">ENL39_06050</name>
</gene>
<dbReference type="Gene3D" id="1.25.40.10">
    <property type="entry name" value="Tetratricopeptide repeat domain"/>
    <property type="match status" value="1"/>
</dbReference>
<reference evidence="2" key="1">
    <citation type="journal article" date="2020" name="mSystems">
        <title>Genome- and Community-Level Interaction Insights into Carbon Utilization and Element Cycling Functions of Hydrothermarchaeota in Hydrothermal Sediment.</title>
        <authorList>
            <person name="Zhou Z."/>
            <person name="Liu Y."/>
            <person name="Xu W."/>
            <person name="Pan J."/>
            <person name="Luo Z.H."/>
            <person name="Li M."/>
        </authorList>
    </citation>
    <scope>NUCLEOTIDE SEQUENCE [LARGE SCALE GENOMIC DNA]</scope>
    <source>
        <strain evidence="2">HyVt-92</strain>
    </source>
</reference>
<organism evidence="2">
    <name type="scientific">Aerophobetes bacterium</name>
    <dbReference type="NCBI Taxonomy" id="2030807"/>
    <lineage>
        <taxon>Bacteria</taxon>
        <taxon>Candidatus Aerophobota</taxon>
    </lineage>
</organism>
<dbReference type="Proteomes" id="UP000886070">
    <property type="component" value="Unassembled WGS sequence"/>
</dbReference>
<protein>
    <recommendedName>
        <fullName evidence="3">Tetratricopeptide repeat protein</fullName>
    </recommendedName>
</protein>
<keyword evidence="1" id="KW-0472">Membrane</keyword>
<dbReference type="AlphaFoldDB" id="A0A7V5M0R2"/>
<feature type="transmembrane region" description="Helical" evidence="1">
    <location>
        <begin position="37"/>
        <end position="56"/>
    </location>
</feature>
<comment type="caution">
    <text evidence="2">The sequence shown here is derived from an EMBL/GenBank/DDBJ whole genome shotgun (WGS) entry which is preliminary data.</text>
</comment>
<evidence type="ECO:0008006" key="3">
    <source>
        <dbReference type="Google" id="ProtNLM"/>
    </source>
</evidence>
<accession>A0A7V5M0R2</accession>
<dbReference type="SUPFAM" id="SSF48452">
    <property type="entry name" value="TPR-like"/>
    <property type="match status" value="1"/>
</dbReference>
<evidence type="ECO:0000313" key="2">
    <source>
        <dbReference type="EMBL" id="HHF99029.1"/>
    </source>
</evidence>
<name>A0A7V5M0R2_UNCAE</name>
<feature type="transmembrane region" description="Helical" evidence="1">
    <location>
        <begin position="6"/>
        <end position="30"/>
    </location>
</feature>
<sequence>MWELFWNITGMVGLFGFLAFAIWAFVFTTFLKRRSGWYVFGACFFLILFVTGTLLFPGEEEIAEEIANPVKIYQRGIENEKKGAFERARKDYEIVLELEPGNERAVEKLQLIERREIALTFLKVAKGLCRKKKFAFALVKLKAAEKIAPPPGTLEDSSKLQKKIEKEIEFVKKFLSSQKKGG</sequence>
<proteinExistence type="predicted"/>
<dbReference type="InterPro" id="IPR011990">
    <property type="entry name" value="TPR-like_helical_dom_sf"/>
</dbReference>
<dbReference type="EMBL" id="DRTT01000165">
    <property type="protein sequence ID" value="HHF99029.1"/>
    <property type="molecule type" value="Genomic_DNA"/>
</dbReference>
<keyword evidence="1" id="KW-1133">Transmembrane helix</keyword>
<keyword evidence="1" id="KW-0812">Transmembrane</keyword>